<feature type="transmembrane region" description="Helical" evidence="1">
    <location>
        <begin position="23"/>
        <end position="41"/>
    </location>
</feature>
<keyword evidence="1" id="KW-1133">Transmembrane helix</keyword>
<organism evidence="2 3">
    <name type="scientific">Candidatus Merdivicinus excrementipullorum</name>
    <dbReference type="NCBI Taxonomy" id="2840867"/>
    <lineage>
        <taxon>Bacteria</taxon>
        <taxon>Bacillati</taxon>
        <taxon>Bacillota</taxon>
        <taxon>Clostridia</taxon>
        <taxon>Eubacteriales</taxon>
        <taxon>Oscillospiraceae</taxon>
        <taxon>Oscillospiraceae incertae sedis</taxon>
        <taxon>Candidatus Merdivicinus</taxon>
    </lineage>
</organism>
<sequence length="237" mass="26489">MAETESGYTVLESSRGSVCVKKLFLFINFSILGVLLLILSACMKADVDSQSLPNSTNEDTLQQITFPASTEEKNEFNQEIFDITPFNIEVSLPDGWHLDEFDSQSNTYLYNGVLSRIGIFDDNNNCIGAVGYNIFEPDEEAEDEKMSIYNQVALGNDYRFDVKNSYNVVKEFDAGEVATVDVYYSPVMLDNQDAAITNYGILAYHNEKSVYVAFEFDSSATTDETIASISDSIQFVD</sequence>
<reference evidence="2" key="2">
    <citation type="journal article" date="2021" name="PeerJ">
        <title>Extensive microbial diversity within the chicken gut microbiome revealed by metagenomics and culture.</title>
        <authorList>
            <person name="Gilroy R."/>
            <person name="Ravi A."/>
            <person name="Getino M."/>
            <person name="Pursley I."/>
            <person name="Horton D.L."/>
            <person name="Alikhan N.F."/>
            <person name="Baker D."/>
            <person name="Gharbi K."/>
            <person name="Hall N."/>
            <person name="Watson M."/>
            <person name="Adriaenssens E.M."/>
            <person name="Foster-Nyarko E."/>
            <person name="Jarju S."/>
            <person name="Secka A."/>
            <person name="Antonio M."/>
            <person name="Oren A."/>
            <person name="Chaudhuri R.R."/>
            <person name="La Ragione R."/>
            <person name="Hildebrand F."/>
            <person name="Pallen M.J."/>
        </authorList>
    </citation>
    <scope>NUCLEOTIDE SEQUENCE</scope>
    <source>
        <strain evidence="2">CHK199-13235</strain>
    </source>
</reference>
<gene>
    <name evidence="2" type="ORF">IAB51_12935</name>
</gene>
<reference evidence="2" key="1">
    <citation type="submission" date="2020-10" db="EMBL/GenBank/DDBJ databases">
        <authorList>
            <person name="Gilroy R."/>
        </authorList>
    </citation>
    <scope>NUCLEOTIDE SEQUENCE</scope>
    <source>
        <strain evidence="2">CHK199-13235</strain>
    </source>
</reference>
<keyword evidence="1" id="KW-0472">Membrane</keyword>
<keyword evidence="1" id="KW-0812">Transmembrane</keyword>
<accession>A0A9D1FPN9</accession>
<evidence type="ECO:0000313" key="3">
    <source>
        <dbReference type="Proteomes" id="UP000824002"/>
    </source>
</evidence>
<evidence type="ECO:0000313" key="2">
    <source>
        <dbReference type="EMBL" id="HIS77681.1"/>
    </source>
</evidence>
<proteinExistence type="predicted"/>
<evidence type="ECO:0000256" key="1">
    <source>
        <dbReference type="SAM" id="Phobius"/>
    </source>
</evidence>
<name>A0A9D1FPN9_9FIRM</name>
<dbReference type="EMBL" id="DVJP01000083">
    <property type="protein sequence ID" value="HIS77681.1"/>
    <property type="molecule type" value="Genomic_DNA"/>
</dbReference>
<dbReference type="AlphaFoldDB" id="A0A9D1FPN9"/>
<dbReference type="Proteomes" id="UP000824002">
    <property type="component" value="Unassembled WGS sequence"/>
</dbReference>
<protein>
    <submittedName>
        <fullName evidence="2">Uncharacterized protein</fullName>
    </submittedName>
</protein>
<comment type="caution">
    <text evidence="2">The sequence shown here is derived from an EMBL/GenBank/DDBJ whole genome shotgun (WGS) entry which is preliminary data.</text>
</comment>